<proteinExistence type="predicted"/>
<evidence type="ECO:0000256" key="1">
    <source>
        <dbReference type="ARBA" id="ARBA00004167"/>
    </source>
</evidence>
<evidence type="ECO:0000259" key="13">
    <source>
        <dbReference type="PROSITE" id="PS50055"/>
    </source>
</evidence>
<evidence type="ECO:0000313" key="18">
    <source>
        <dbReference type="Proteomes" id="UP001174909"/>
    </source>
</evidence>
<dbReference type="GO" id="GO:0016020">
    <property type="term" value="C:membrane"/>
    <property type="evidence" value="ECO:0007669"/>
    <property type="project" value="UniProtKB-SubCell"/>
</dbReference>
<comment type="catalytic activity">
    <reaction evidence="11">
        <text>O-phospho-L-tyrosyl-[protein] + H2O = L-tyrosyl-[protein] + phosphate</text>
        <dbReference type="Rhea" id="RHEA:10684"/>
        <dbReference type="Rhea" id="RHEA-COMP:10136"/>
        <dbReference type="Rhea" id="RHEA-COMP:20101"/>
        <dbReference type="ChEBI" id="CHEBI:15377"/>
        <dbReference type="ChEBI" id="CHEBI:43474"/>
        <dbReference type="ChEBI" id="CHEBI:46858"/>
        <dbReference type="ChEBI" id="CHEBI:61978"/>
        <dbReference type="EC" id="3.1.3.48"/>
    </reaction>
</comment>
<evidence type="ECO:0000256" key="6">
    <source>
        <dbReference type="ARBA" id="ARBA00022912"/>
    </source>
</evidence>
<dbReference type="InterPro" id="IPR050348">
    <property type="entry name" value="Protein-Tyr_Phosphatase"/>
</dbReference>
<evidence type="ECO:0000256" key="11">
    <source>
        <dbReference type="ARBA" id="ARBA00051722"/>
    </source>
</evidence>
<comment type="subcellular location">
    <subcellularLocation>
        <location evidence="1">Membrane</location>
        <topology evidence="1">Single-pass membrane protein</topology>
    </subcellularLocation>
</comment>
<keyword evidence="12" id="KW-1133">Transmembrane helix</keyword>
<dbReference type="InterPro" id="IPR036116">
    <property type="entry name" value="FN3_sf"/>
</dbReference>
<dbReference type="InterPro" id="IPR003595">
    <property type="entry name" value="Tyr_Pase_cat"/>
</dbReference>
<dbReference type="CDD" id="cd00047">
    <property type="entry name" value="PTPc"/>
    <property type="match status" value="1"/>
</dbReference>
<dbReference type="InterPro" id="IPR016130">
    <property type="entry name" value="Tyr_Pase_AS"/>
</dbReference>
<evidence type="ECO:0000259" key="14">
    <source>
        <dbReference type="PROSITE" id="PS50056"/>
    </source>
</evidence>
<dbReference type="SMART" id="SM00194">
    <property type="entry name" value="PTPc"/>
    <property type="match status" value="2"/>
</dbReference>
<dbReference type="EC" id="3.1.3.48" evidence="2"/>
<dbReference type="PROSITE" id="PS50056">
    <property type="entry name" value="TYR_PHOSPHATASE_2"/>
    <property type="match status" value="2"/>
</dbReference>
<evidence type="ECO:0000256" key="7">
    <source>
        <dbReference type="ARBA" id="ARBA00023136"/>
    </source>
</evidence>
<dbReference type="InterPro" id="IPR013783">
    <property type="entry name" value="Ig-like_fold"/>
</dbReference>
<dbReference type="InterPro" id="IPR003961">
    <property type="entry name" value="FN3_dom"/>
</dbReference>
<keyword evidence="8" id="KW-1015">Disulfide bond</keyword>
<keyword evidence="5" id="KW-0378">Hydrolase</keyword>
<keyword evidence="7 12" id="KW-0472">Membrane</keyword>
<dbReference type="PROSITE" id="PS50853">
    <property type="entry name" value="FN3"/>
    <property type="match status" value="1"/>
</dbReference>
<feature type="domain" description="Fibronectin type-III" evidence="16">
    <location>
        <begin position="1"/>
        <end position="90"/>
    </location>
</feature>
<protein>
    <recommendedName>
        <fullName evidence="2">protein-tyrosine-phosphatase</fullName>
        <ecNumber evidence="2">3.1.3.48</ecNumber>
    </recommendedName>
</protein>
<dbReference type="InterPro" id="IPR007110">
    <property type="entry name" value="Ig-like_dom"/>
</dbReference>
<dbReference type="SMART" id="SM00409">
    <property type="entry name" value="IG"/>
    <property type="match status" value="1"/>
</dbReference>
<dbReference type="PROSITE" id="PS50055">
    <property type="entry name" value="TYR_PHOSPHATASE_PTP"/>
    <property type="match status" value="2"/>
</dbReference>
<sequence length="779" mass="87918">MSSTAISVEWEGLTQCELVNGLIVKYRVVFRAETGGVQSTEQSGTWDSSSNVSLSGLTPSTNYFIQVAAVNEEGDVGQYSDTISVRTRLLCSDYSWQCVAAAVPVGAFLVVIVITIVLLTVFRYKNKCKRNSKKHTSVDYEVIPLDNLSEHDGNGPRILQFPANIVRVVEGERVEFTVKVTGSPEPKLTWYHEGEEVMTNYSTDVGLDGCLSIPCTESSHTGLYQLVAVNPAGRAERQVTLFVRKEEQPTQETTENNQVLLSPVPVLDFEEYVASGHANDNAIFQEQFNVVDEDPDHPMTIGTDPDSILLNRFANITVYDDNRIVLMPIDGNPDCQRDYINACYIDGYKHRKKFIATQGPLVNTVVDFWRLVWQERPPTIVMLTDVKEKKKVKCYKYWPDSGTRSFGPFRVTITEQQRLVDYTTRNLLLELKGRSERALNVTQLHYMAWPEHGVPTEPTSLLAFHRRLKKLHQFPKRPILVHCSAGVGRTGTLITIDCVLEQLLKERLVDVAGTIKLLRTQRMKMVQNLEQFIFIHDAILEELVCGETQIDASGFTAAMDDLSQQHILTNTTGFEKQFKALSKLSPKPQNKPRKSNWRKNRNSVFLQSLDGRATELENEVVFVNGYKQKKAFIVAQSPSHSSARDFWKMVYDMKCGVIVNLNTLEEITEEVFHQYWPDESGVMKVGEFLVDSLQVEQLPSFCIRSFSVFPEKSGKALQVFQIHITCWTPDGQCSNLKSIVDTISEMTKFQRRSSGGPVVVHCSDTVGRSGMFCAIVTHH</sequence>
<keyword evidence="12" id="KW-0812">Transmembrane</keyword>
<keyword evidence="18" id="KW-1185">Reference proteome</keyword>
<evidence type="ECO:0000256" key="8">
    <source>
        <dbReference type="ARBA" id="ARBA00023157"/>
    </source>
</evidence>
<dbReference type="SUPFAM" id="SSF49265">
    <property type="entry name" value="Fibronectin type III"/>
    <property type="match status" value="1"/>
</dbReference>
<dbReference type="InterPro" id="IPR029021">
    <property type="entry name" value="Prot-tyrosine_phosphatase-like"/>
</dbReference>
<feature type="transmembrane region" description="Helical" evidence="12">
    <location>
        <begin position="94"/>
        <end position="124"/>
    </location>
</feature>
<accession>A0AA35XFD1</accession>
<organism evidence="17 18">
    <name type="scientific">Geodia barretti</name>
    <name type="common">Barrett's horny sponge</name>
    <dbReference type="NCBI Taxonomy" id="519541"/>
    <lineage>
        <taxon>Eukaryota</taxon>
        <taxon>Metazoa</taxon>
        <taxon>Porifera</taxon>
        <taxon>Demospongiae</taxon>
        <taxon>Heteroscleromorpha</taxon>
        <taxon>Tetractinellida</taxon>
        <taxon>Astrophorina</taxon>
        <taxon>Geodiidae</taxon>
        <taxon>Geodia</taxon>
    </lineage>
</organism>
<evidence type="ECO:0000259" key="15">
    <source>
        <dbReference type="PROSITE" id="PS50835"/>
    </source>
</evidence>
<dbReference type="Pfam" id="PF00102">
    <property type="entry name" value="Y_phosphatase"/>
    <property type="match status" value="2"/>
</dbReference>
<dbReference type="SUPFAM" id="SSF48726">
    <property type="entry name" value="Immunoglobulin"/>
    <property type="match status" value="1"/>
</dbReference>
<evidence type="ECO:0000256" key="9">
    <source>
        <dbReference type="ARBA" id="ARBA00023170"/>
    </source>
</evidence>
<gene>
    <name evidence="17" type="ORF">GBAR_LOCUS26880</name>
</gene>
<evidence type="ECO:0000256" key="4">
    <source>
        <dbReference type="ARBA" id="ARBA00022737"/>
    </source>
</evidence>
<dbReference type="InterPro" id="IPR036179">
    <property type="entry name" value="Ig-like_dom_sf"/>
</dbReference>
<dbReference type="GO" id="GO:0004725">
    <property type="term" value="F:protein tyrosine phosphatase activity"/>
    <property type="evidence" value="ECO:0007669"/>
    <property type="project" value="UniProtKB-EC"/>
</dbReference>
<dbReference type="Gene3D" id="2.60.40.10">
    <property type="entry name" value="Immunoglobulins"/>
    <property type="match status" value="2"/>
</dbReference>
<reference evidence="17" key="1">
    <citation type="submission" date="2023-03" db="EMBL/GenBank/DDBJ databases">
        <authorList>
            <person name="Steffen K."/>
            <person name="Cardenas P."/>
        </authorList>
    </citation>
    <scope>NUCLEOTIDE SEQUENCE</scope>
</reference>
<evidence type="ECO:0000256" key="10">
    <source>
        <dbReference type="ARBA" id="ARBA00023319"/>
    </source>
</evidence>
<feature type="domain" description="Tyrosine specific protein phosphatases" evidence="14">
    <location>
        <begin position="462"/>
        <end position="533"/>
    </location>
</feature>
<dbReference type="Pfam" id="PF07679">
    <property type="entry name" value="I-set"/>
    <property type="match status" value="1"/>
</dbReference>
<dbReference type="Gene3D" id="3.90.190.10">
    <property type="entry name" value="Protein tyrosine phosphatase superfamily"/>
    <property type="match status" value="2"/>
</dbReference>
<dbReference type="FunFam" id="3.90.190.10:FF:000102">
    <property type="entry name" value="Receptor-type tyrosine-protein phosphatase"/>
    <property type="match status" value="1"/>
</dbReference>
<evidence type="ECO:0000313" key="17">
    <source>
        <dbReference type="EMBL" id="CAI8048762.1"/>
    </source>
</evidence>
<evidence type="ECO:0000256" key="2">
    <source>
        <dbReference type="ARBA" id="ARBA00013064"/>
    </source>
</evidence>
<keyword evidence="3" id="KW-0732">Signal</keyword>
<dbReference type="AlphaFoldDB" id="A0AA35XFD1"/>
<dbReference type="InterPro" id="IPR003599">
    <property type="entry name" value="Ig_sub"/>
</dbReference>
<dbReference type="FunFam" id="2.60.40.10:FF:000032">
    <property type="entry name" value="palladin isoform X1"/>
    <property type="match status" value="1"/>
</dbReference>
<dbReference type="PROSITE" id="PS50835">
    <property type="entry name" value="IG_LIKE"/>
    <property type="match status" value="1"/>
</dbReference>
<dbReference type="PROSITE" id="PS00383">
    <property type="entry name" value="TYR_PHOSPHATASE_1"/>
    <property type="match status" value="1"/>
</dbReference>
<evidence type="ECO:0000256" key="5">
    <source>
        <dbReference type="ARBA" id="ARBA00022801"/>
    </source>
</evidence>
<feature type="domain" description="Ig-like" evidence="15">
    <location>
        <begin position="156"/>
        <end position="240"/>
    </location>
</feature>
<evidence type="ECO:0000256" key="12">
    <source>
        <dbReference type="SAM" id="Phobius"/>
    </source>
</evidence>
<dbReference type="InterPro" id="IPR013098">
    <property type="entry name" value="Ig_I-set"/>
</dbReference>
<keyword evidence="10" id="KW-0393">Immunoglobulin domain</keyword>
<keyword evidence="4" id="KW-0677">Repeat</keyword>
<dbReference type="InterPro" id="IPR000387">
    <property type="entry name" value="Tyr_Pase_dom"/>
</dbReference>
<comment type="caution">
    <text evidence="17">The sequence shown here is derived from an EMBL/GenBank/DDBJ whole genome shotgun (WGS) entry which is preliminary data.</text>
</comment>
<dbReference type="PANTHER" id="PTHR19134:SF531">
    <property type="entry name" value="TYROSINE-PROTEIN PHOSPHATASE LAR"/>
    <property type="match status" value="1"/>
</dbReference>
<keyword evidence="9 17" id="KW-0675">Receptor</keyword>
<dbReference type="PRINTS" id="PR00700">
    <property type="entry name" value="PRTYPHPHTASE"/>
</dbReference>
<evidence type="ECO:0000259" key="16">
    <source>
        <dbReference type="PROSITE" id="PS50853"/>
    </source>
</evidence>
<dbReference type="Pfam" id="PF00041">
    <property type="entry name" value="fn3"/>
    <property type="match status" value="1"/>
</dbReference>
<feature type="domain" description="Tyrosine-protein phosphatase" evidence="13">
    <location>
        <begin position="284"/>
        <end position="542"/>
    </location>
</feature>
<dbReference type="InterPro" id="IPR000242">
    <property type="entry name" value="PTP_cat"/>
</dbReference>
<dbReference type="CDD" id="cd00063">
    <property type="entry name" value="FN3"/>
    <property type="match status" value="1"/>
</dbReference>
<dbReference type="PANTHER" id="PTHR19134">
    <property type="entry name" value="RECEPTOR-TYPE TYROSINE-PROTEIN PHOSPHATASE"/>
    <property type="match status" value="1"/>
</dbReference>
<dbReference type="SMART" id="SM00404">
    <property type="entry name" value="PTPc_motif"/>
    <property type="match status" value="1"/>
</dbReference>
<dbReference type="Proteomes" id="UP001174909">
    <property type="component" value="Unassembled WGS sequence"/>
</dbReference>
<keyword evidence="6" id="KW-0904">Protein phosphatase</keyword>
<evidence type="ECO:0000256" key="3">
    <source>
        <dbReference type="ARBA" id="ARBA00022729"/>
    </source>
</evidence>
<feature type="domain" description="Tyrosine specific protein phosphatases" evidence="14">
    <location>
        <begin position="737"/>
        <end position="779"/>
    </location>
</feature>
<feature type="domain" description="Tyrosine-protein phosphatase" evidence="13">
    <location>
        <begin position="592"/>
        <end position="775"/>
    </location>
</feature>
<dbReference type="EMBL" id="CASHTH010003748">
    <property type="protein sequence ID" value="CAI8048762.1"/>
    <property type="molecule type" value="Genomic_DNA"/>
</dbReference>
<dbReference type="SUPFAM" id="SSF52799">
    <property type="entry name" value="(Phosphotyrosine protein) phosphatases II"/>
    <property type="match status" value="2"/>
</dbReference>
<name>A0AA35XFD1_GEOBA</name>